<keyword evidence="2" id="KW-1185">Reference proteome</keyword>
<dbReference type="Proteomes" id="UP001060085">
    <property type="component" value="Linkage Group LG06"/>
</dbReference>
<evidence type="ECO:0000313" key="1">
    <source>
        <dbReference type="EMBL" id="KAI5659430.1"/>
    </source>
</evidence>
<gene>
    <name evidence="1" type="ORF">M9H77_28223</name>
</gene>
<evidence type="ECO:0000313" key="2">
    <source>
        <dbReference type="Proteomes" id="UP001060085"/>
    </source>
</evidence>
<dbReference type="EMBL" id="CM044706">
    <property type="protein sequence ID" value="KAI5659430.1"/>
    <property type="molecule type" value="Genomic_DNA"/>
</dbReference>
<reference evidence="2" key="1">
    <citation type="journal article" date="2023" name="Nat. Plants">
        <title>Single-cell RNA sequencing provides a high-resolution roadmap for understanding the multicellular compartmentation of specialized metabolism.</title>
        <authorList>
            <person name="Sun S."/>
            <person name="Shen X."/>
            <person name="Li Y."/>
            <person name="Li Y."/>
            <person name="Wang S."/>
            <person name="Li R."/>
            <person name="Zhang H."/>
            <person name="Shen G."/>
            <person name="Guo B."/>
            <person name="Wei J."/>
            <person name="Xu J."/>
            <person name="St-Pierre B."/>
            <person name="Chen S."/>
            <person name="Sun C."/>
        </authorList>
    </citation>
    <scope>NUCLEOTIDE SEQUENCE [LARGE SCALE GENOMIC DNA]</scope>
</reference>
<sequence length="232" mass="26577">MVHRRHEETVSPKSTQGENLNEKALVVVNLFGNDYGEERPCEEMTVEKWIGPEAGRRIWLLLVKDMSVFQAQRMEGERDLSGKNKYCKQAKQSIIPRQRIEENYGMRKRSLEFPKEEEAKMPKKMCRKQNDNNANSGPANCLGLGNPCQLEPCRLIKKEDPNFVFLYENKLRQRRCLELRDGMGFQGGVAVECEGRSGGLALWWKGSFNVALQTYLKGHVDVLVKSKGDGRQ</sequence>
<name>A0ACC0AGE0_CATRO</name>
<protein>
    <submittedName>
        <fullName evidence="1">Uncharacterized protein</fullName>
    </submittedName>
</protein>
<comment type="caution">
    <text evidence="1">The sequence shown here is derived from an EMBL/GenBank/DDBJ whole genome shotgun (WGS) entry which is preliminary data.</text>
</comment>
<accession>A0ACC0AGE0</accession>
<proteinExistence type="predicted"/>
<organism evidence="1 2">
    <name type="scientific">Catharanthus roseus</name>
    <name type="common">Madagascar periwinkle</name>
    <name type="synonym">Vinca rosea</name>
    <dbReference type="NCBI Taxonomy" id="4058"/>
    <lineage>
        <taxon>Eukaryota</taxon>
        <taxon>Viridiplantae</taxon>
        <taxon>Streptophyta</taxon>
        <taxon>Embryophyta</taxon>
        <taxon>Tracheophyta</taxon>
        <taxon>Spermatophyta</taxon>
        <taxon>Magnoliopsida</taxon>
        <taxon>eudicotyledons</taxon>
        <taxon>Gunneridae</taxon>
        <taxon>Pentapetalae</taxon>
        <taxon>asterids</taxon>
        <taxon>lamiids</taxon>
        <taxon>Gentianales</taxon>
        <taxon>Apocynaceae</taxon>
        <taxon>Rauvolfioideae</taxon>
        <taxon>Vinceae</taxon>
        <taxon>Catharanthinae</taxon>
        <taxon>Catharanthus</taxon>
    </lineage>
</organism>